<feature type="compositionally biased region" description="Basic and acidic residues" evidence="1">
    <location>
        <begin position="58"/>
        <end position="74"/>
    </location>
</feature>
<dbReference type="OrthoDB" id="3262173at2759"/>
<feature type="compositionally biased region" description="Low complexity" evidence="1">
    <location>
        <begin position="121"/>
        <end position="132"/>
    </location>
</feature>
<sequence length="471" mass="51654">MSDKLSSPNRGPSKVTYLGARAKRRKSVRDATFKPTADEPDEDDSEGEPTTESPQKATRPETRMSTRTPKKVDVHLPGPSPKRDADASAKKPASVRGKRGTHSRAGSVASLAREDTLVDASPSKPSSTKPRSLIQRTDTQEDDEESSVGGTFGTGRYSARKGEAERRQFLEDDPNSGEVEPHRVYCKACSEWVDLNPKLKFIMKLWIEHRKRCQGIDLVESPTKEKEQAPPEPEEDNASVADQSIVESASVGIKRVKKEEDRKAIIEADPLSGEVKAETAFCKGCQSWVKLSTVTTYSLFHWRNHSSKCNSSVPSSRVATAQRKLSLVNDSQVKTFTTQSVDCKLCGSTVELEGRADYDIAKWEEHKTTCTSALTNGAASKIAVAETPAPSSRRPPPSVTDTEETAVATDVPSTPSKGTKRSREEDDTPERSVRPRDTSYEPPQGENPGFVGWIADSIKNFFRGFREGLAG</sequence>
<feature type="compositionally biased region" description="Basic and acidic residues" evidence="1">
    <location>
        <begin position="421"/>
        <end position="439"/>
    </location>
</feature>
<dbReference type="AlphaFoldDB" id="A0A2G8RT58"/>
<organism evidence="2 3">
    <name type="scientific">Ganoderma sinense ZZ0214-1</name>
    <dbReference type="NCBI Taxonomy" id="1077348"/>
    <lineage>
        <taxon>Eukaryota</taxon>
        <taxon>Fungi</taxon>
        <taxon>Dikarya</taxon>
        <taxon>Basidiomycota</taxon>
        <taxon>Agaricomycotina</taxon>
        <taxon>Agaricomycetes</taxon>
        <taxon>Polyporales</taxon>
        <taxon>Polyporaceae</taxon>
        <taxon>Ganoderma</taxon>
    </lineage>
</organism>
<feature type="compositionally biased region" description="Polar residues" evidence="1">
    <location>
        <begin position="1"/>
        <end position="10"/>
    </location>
</feature>
<accession>A0A2G8RT58</accession>
<comment type="caution">
    <text evidence="2">The sequence shown here is derived from an EMBL/GenBank/DDBJ whole genome shotgun (WGS) entry which is preliminary data.</text>
</comment>
<feature type="compositionally biased region" description="Basic and acidic residues" evidence="1">
    <location>
        <begin position="160"/>
        <end position="170"/>
    </location>
</feature>
<reference evidence="2 3" key="1">
    <citation type="journal article" date="2015" name="Sci. Rep.">
        <title>Chromosome-level genome map provides insights into diverse defense mechanisms in the medicinal fungus Ganoderma sinense.</title>
        <authorList>
            <person name="Zhu Y."/>
            <person name="Xu J."/>
            <person name="Sun C."/>
            <person name="Zhou S."/>
            <person name="Xu H."/>
            <person name="Nelson D.R."/>
            <person name="Qian J."/>
            <person name="Song J."/>
            <person name="Luo H."/>
            <person name="Xiang L."/>
            <person name="Li Y."/>
            <person name="Xu Z."/>
            <person name="Ji A."/>
            <person name="Wang L."/>
            <person name="Lu S."/>
            <person name="Hayward A."/>
            <person name="Sun W."/>
            <person name="Li X."/>
            <person name="Schwartz D.C."/>
            <person name="Wang Y."/>
            <person name="Chen S."/>
        </authorList>
    </citation>
    <scope>NUCLEOTIDE SEQUENCE [LARGE SCALE GENOMIC DNA]</scope>
    <source>
        <strain evidence="2 3">ZZ0214-1</strain>
    </source>
</reference>
<evidence type="ECO:0000313" key="2">
    <source>
        <dbReference type="EMBL" id="PIL24690.1"/>
    </source>
</evidence>
<evidence type="ECO:0000313" key="3">
    <source>
        <dbReference type="Proteomes" id="UP000230002"/>
    </source>
</evidence>
<gene>
    <name evidence="2" type="ORF">GSI_12574</name>
</gene>
<evidence type="ECO:0000256" key="1">
    <source>
        <dbReference type="SAM" id="MobiDB-lite"/>
    </source>
</evidence>
<feature type="region of interest" description="Disordered" evidence="1">
    <location>
        <begin position="219"/>
        <end position="243"/>
    </location>
</feature>
<feature type="region of interest" description="Disordered" evidence="1">
    <location>
        <begin position="1"/>
        <end position="177"/>
    </location>
</feature>
<dbReference type="Proteomes" id="UP000230002">
    <property type="component" value="Unassembled WGS sequence"/>
</dbReference>
<feature type="region of interest" description="Disordered" evidence="1">
    <location>
        <begin position="385"/>
        <end position="451"/>
    </location>
</feature>
<proteinExistence type="predicted"/>
<feature type="compositionally biased region" description="Acidic residues" evidence="1">
    <location>
        <begin position="38"/>
        <end position="49"/>
    </location>
</feature>
<name>A0A2G8RT58_9APHY</name>
<keyword evidence="3" id="KW-1185">Reference proteome</keyword>
<protein>
    <submittedName>
        <fullName evidence="2">Uncharacterized protein</fullName>
    </submittedName>
</protein>
<dbReference type="EMBL" id="AYKW01000056">
    <property type="protein sequence ID" value="PIL24690.1"/>
    <property type="molecule type" value="Genomic_DNA"/>
</dbReference>
<dbReference type="STRING" id="1077348.A0A2G8RT58"/>